<dbReference type="InterPro" id="IPR036855">
    <property type="entry name" value="Znf_CCCH_sf"/>
</dbReference>
<feature type="zinc finger region" description="C3H1-type" evidence="10">
    <location>
        <begin position="52"/>
        <end position="79"/>
    </location>
</feature>
<evidence type="ECO:0000256" key="10">
    <source>
        <dbReference type="PROSITE-ProRule" id="PRU00723"/>
    </source>
</evidence>
<keyword evidence="4 10" id="KW-0479">Metal-binding</keyword>
<evidence type="ECO:0000256" key="11">
    <source>
        <dbReference type="RuleBase" id="RU369008"/>
    </source>
</evidence>
<dbReference type="SMART" id="SM00356">
    <property type="entry name" value="ZnF_C3H1"/>
    <property type="match status" value="4"/>
</dbReference>
<evidence type="ECO:0000256" key="3">
    <source>
        <dbReference type="ARBA" id="ARBA00022664"/>
    </source>
</evidence>
<feature type="domain" description="C3H1-type" evidence="12">
    <location>
        <begin position="81"/>
        <end position="101"/>
    </location>
</feature>
<evidence type="ECO:0000256" key="4">
    <source>
        <dbReference type="ARBA" id="ARBA00022723"/>
    </source>
</evidence>
<dbReference type="GO" id="GO:0031124">
    <property type="term" value="P:mRNA 3'-end processing"/>
    <property type="evidence" value="ECO:0007669"/>
    <property type="project" value="UniProtKB-UniRule"/>
</dbReference>
<dbReference type="InterPro" id="IPR045348">
    <property type="entry name" value="CPSF4/Yth1"/>
</dbReference>
<keyword evidence="6 10" id="KW-0863">Zinc-finger</keyword>
<feature type="zinc finger region" description="C3H1-type" evidence="10">
    <location>
        <begin position="3"/>
        <end position="25"/>
    </location>
</feature>
<accession>A0A1B7TDK5</accession>
<feature type="domain" description="C3H1-type" evidence="12">
    <location>
        <begin position="3"/>
        <end position="25"/>
    </location>
</feature>
<dbReference type="Gene3D" id="4.10.1000.10">
    <property type="entry name" value="Zinc finger, CCCH-type"/>
    <property type="match status" value="1"/>
</dbReference>
<dbReference type="Proteomes" id="UP000092321">
    <property type="component" value="Unassembled WGS sequence"/>
</dbReference>
<protein>
    <recommendedName>
        <fullName evidence="11">mRNA 3'-end-processing protein</fullName>
    </recommendedName>
</protein>
<dbReference type="GO" id="GO:0008270">
    <property type="term" value="F:zinc ion binding"/>
    <property type="evidence" value="ECO:0007669"/>
    <property type="project" value="UniProtKB-KW"/>
</dbReference>
<dbReference type="PROSITE" id="PS50103">
    <property type="entry name" value="ZF_C3H1"/>
    <property type="match status" value="3"/>
</dbReference>
<organism evidence="13 14">
    <name type="scientific">Hanseniaspora valbyensis NRRL Y-1626</name>
    <dbReference type="NCBI Taxonomy" id="766949"/>
    <lineage>
        <taxon>Eukaryota</taxon>
        <taxon>Fungi</taxon>
        <taxon>Dikarya</taxon>
        <taxon>Ascomycota</taxon>
        <taxon>Saccharomycotina</taxon>
        <taxon>Saccharomycetes</taxon>
        <taxon>Saccharomycodales</taxon>
        <taxon>Saccharomycodaceae</taxon>
        <taxon>Hanseniaspora</taxon>
    </lineage>
</organism>
<keyword evidence="14" id="KW-1185">Reference proteome</keyword>
<keyword evidence="3 11" id="KW-0507">mRNA processing</keyword>
<evidence type="ECO:0000256" key="1">
    <source>
        <dbReference type="ARBA" id="ARBA00004123"/>
    </source>
</evidence>
<evidence type="ECO:0000256" key="8">
    <source>
        <dbReference type="ARBA" id="ARBA00022884"/>
    </source>
</evidence>
<feature type="domain" description="C3H1-type" evidence="12">
    <location>
        <begin position="52"/>
        <end position="79"/>
    </location>
</feature>
<evidence type="ECO:0000256" key="5">
    <source>
        <dbReference type="ARBA" id="ARBA00022737"/>
    </source>
</evidence>
<evidence type="ECO:0000313" key="13">
    <source>
        <dbReference type="EMBL" id="OBA26745.1"/>
    </source>
</evidence>
<evidence type="ECO:0000256" key="6">
    <source>
        <dbReference type="ARBA" id="ARBA00022771"/>
    </source>
</evidence>
<evidence type="ECO:0000259" key="12">
    <source>
        <dbReference type="PROSITE" id="PS50103"/>
    </source>
</evidence>
<dbReference type="PANTHER" id="PTHR23102">
    <property type="entry name" value="CLEAVAGE AND POLYADENYLATION SPECIFICITY FACTOR SUBUNIT 4-RELATED"/>
    <property type="match status" value="1"/>
</dbReference>
<keyword evidence="8 11" id="KW-0694">RNA-binding</keyword>
<dbReference type="SUPFAM" id="SSF90229">
    <property type="entry name" value="CCCH zinc finger"/>
    <property type="match status" value="1"/>
</dbReference>
<comment type="caution">
    <text evidence="13">The sequence shown here is derived from an EMBL/GenBank/DDBJ whole genome shotgun (WGS) entry which is preliminary data.</text>
</comment>
<dbReference type="GO" id="GO:0003723">
    <property type="term" value="F:RNA binding"/>
    <property type="evidence" value="ECO:0007669"/>
    <property type="project" value="UniProtKB-UniRule"/>
</dbReference>
<evidence type="ECO:0000256" key="9">
    <source>
        <dbReference type="ARBA" id="ARBA00023242"/>
    </source>
</evidence>
<comment type="function">
    <text evidence="11">Component of the cleavage factor I (CF I) involved in pre-mRNA 3'-end processing.</text>
</comment>
<dbReference type="InterPro" id="IPR000571">
    <property type="entry name" value="Znf_CCCH"/>
</dbReference>
<comment type="similarity">
    <text evidence="2 11">Belongs to the CPSF4/YTH1 family.</text>
</comment>
<dbReference type="GO" id="GO:0005634">
    <property type="term" value="C:nucleus"/>
    <property type="evidence" value="ECO:0007669"/>
    <property type="project" value="UniProtKB-SubCell"/>
</dbReference>
<keyword evidence="5 11" id="KW-0677">Repeat</keyword>
<reference evidence="14" key="1">
    <citation type="journal article" date="2016" name="Proc. Natl. Acad. Sci. U.S.A.">
        <title>Comparative genomics of biotechnologically important yeasts.</title>
        <authorList>
            <person name="Riley R."/>
            <person name="Haridas S."/>
            <person name="Wolfe K.H."/>
            <person name="Lopes M.R."/>
            <person name="Hittinger C.T."/>
            <person name="Goeker M."/>
            <person name="Salamov A.A."/>
            <person name="Wisecaver J.H."/>
            <person name="Long T.M."/>
            <person name="Calvey C.H."/>
            <person name="Aerts A.L."/>
            <person name="Barry K.W."/>
            <person name="Choi C."/>
            <person name="Clum A."/>
            <person name="Coughlan A.Y."/>
            <person name="Deshpande S."/>
            <person name="Douglass A.P."/>
            <person name="Hanson S.J."/>
            <person name="Klenk H.-P."/>
            <person name="LaButti K.M."/>
            <person name="Lapidus A."/>
            <person name="Lindquist E.A."/>
            <person name="Lipzen A.M."/>
            <person name="Meier-Kolthoff J.P."/>
            <person name="Ohm R.A."/>
            <person name="Otillar R.P."/>
            <person name="Pangilinan J.L."/>
            <person name="Peng Y."/>
            <person name="Rokas A."/>
            <person name="Rosa C.A."/>
            <person name="Scheuner C."/>
            <person name="Sibirny A.A."/>
            <person name="Slot J.C."/>
            <person name="Stielow J.B."/>
            <person name="Sun H."/>
            <person name="Kurtzman C.P."/>
            <person name="Blackwell M."/>
            <person name="Grigoriev I.V."/>
            <person name="Jeffries T.W."/>
        </authorList>
    </citation>
    <scope>NUCLEOTIDE SEQUENCE [LARGE SCALE GENOMIC DNA]</scope>
    <source>
        <strain evidence="14">NRRL Y-1626</strain>
    </source>
</reference>
<gene>
    <name evidence="13" type="ORF">HANVADRAFT_11458</name>
</gene>
<sequence>KLVCAHWLKGLCKKNDQCEYLHEFNMRRMQDCSHYQEYGVCTGRKECYLQHIDKETVCESYKLGFCYMGPYCKFKHVHCKLCPRYLNGFCPLGDECTEGEH</sequence>
<comment type="subcellular location">
    <subcellularLocation>
        <location evidence="1 11">Nucleus</location>
    </subcellularLocation>
</comment>
<dbReference type="EMBL" id="LXPE01000013">
    <property type="protein sequence ID" value="OBA26745.1"/>
    <property type="molecule type" value="Genomic_DNA"/>
</dbReference>
<feature type="zinc finger region" description="C3H1-type" evidence="10">
    <location>
        <begin position="81"/>
        <end position="101"/>
    </location>
</feature>
<dbReference type="AlphaFoldDB" id="A0A1B7TDK5"/>
<evidence type="ECO:0000256" key="7">
    <source>
        <dbReference type="ARBA" id="ARBA00022833"/>
    </source>
</evidence>
<evidence type="ECO:0000256" key="2">
    <source>
        <dbReference type="ARBA" id="ARBA00008907"/>
    </source>
</evidence>
<evidence type="ECO:0000313" key="14">
    <source>
        <dbReference type="Proteomes" id="UP000092321"/>
    </source>
</evidence>
<name>A0A1B7TDK5_9ASCO</name>
<feature type="non-terminal residue" evidence="13">
    <location>
        <position position="1"/>
    </location>
</feature>
<proteinExistence type="inferred from homology"/>
<keyword evidence="9 11" id="KW-0539">Nucleus</keyword>
<dbReference type="OrthoDB" id="1914176at2759"/>
<keyword evidence="7 10" id="KW-0862">Zinc</keyword>
<feature type="non-terminal residue" evidence="13">
    <location>
        <position position="101"/>
    </location>
</feature>
<dbReference type="PANTHER" id="PTHR23102:SF24">
    <property type="entry name" value="CLEAVAGE AND POLYADENYLATION SPECIFICITY FACTOR SUBUNIT 4"/>
    <property type="match status" value="1"/>
</dbReference>